<evidence type="ECO:0000313" key="1">
    <source>
        <dbReference type="EMBL" id="MCW0399321.1"/>
    </source>
</evidence>
<protein>
    <recommendedName>
        <fullName evidence="3">DUF1311 domain-containing protein</fullName>
    </recommendedName>
</protein>
<name>A0ABT3DVE3_9XANT</name>
<dbReference type="Proteomes" id="UP001320843">
    <property type="component" value="Unassembled WGS sequence"/>
</dbReference>
<evidence type="ECO:0008006" key="3">
    <source>
        <dbReference type="Google" id="ProtNLM"/>
    </source>
</evidence>
<organism evidence="1 2">
    <name type="scientific">Xanthomonas sacchari</name>
    <dbReference type="NCBI Taxonomy" id="56458"/>
    <lineage>
        <taxon>Bacteria</taxon>
        <taxon>Pseudomonadati</taxon>
        <taxon>Pseudomonadota</taxon>
        <taxon>Gammaproteobacteria</taxon>
        <taxon>Lysobacterales</taxon>
        <taxon>Lysobacteraceae</taxon>
        <taxon>Xanthomonas</taxon>
    </lineage>
</organism>
<evidence type="ECO:0000313" key="2">
    <source>
        <dbReference type="Proteomes" id="UP001320843"/>
    </source>
</evidence>
<reference evidence="1 2" key="1">
    <citation type="submission" date="2022-06" db="EMBL/GenBank/DDBJ databases">
        <title>Dynamics of rice microbiomes reveals core vertical transmitted seed endophytes.</title>
        <authorList>
            <person name="Liao K."/>
            <person name="Zhang X."/>
        </authorList>
    </citation>
    <scope>NUCLEOTIDE SEQUENCE [LARGE SCALE GENOMIC DNA]</scope>
    <source>
        <strain evidence="1 2">YT10-10-1</strain>
    </source>
</reference>
<gene>
    <name evidence="1" type="ORF">NB700_001877</name>
</gene>
<keyword evidence="2" id="KW-1185">Reference proteome</keyword>
<dbReference type="EMBL" id="JANFWR010000010">
    <property type="protein sequence ID" value="MCW0399321.1"/>
    <property type="molecule type" value="Genomic_DNA"/>
</dbReference>
<comment type="caution">
    <text evidence="1">The sequence shown here is derived from an EMBL/GenBank/DDBJ whole genome shotgun (WGS) entry which is preliminary data.</text>
</comment>
<proteinExistence type="predicted"/>
<dbReference type="RefSeq" id="WP_267122734.1">
    <property type="nucleotide sequence ID" value="NZ_JANFWR010000010.1"/>
</dbReference>
<accession>A0ABT3DVE3</accession>
<sequence length="152" mass="17891">MRFQRFRRYGKIDITARKLRAIENKPARDRKKQAEKMPLLADLLPPALPADVEQVIEARQAQSDAFERDMRARHARTWRESRRDYFAAGEETRSVIRDAWRQWTGPRTCGYFRYVVDLHTGVMEERCQKYQKAQTESLARIKALSEATGSLF</sequence>